<keyword evidence="2" id="KW-1185">Reference proteome</keyword>
<dbReference type="OrthoDB" id="10030973at2759"/>
<protein>
    <submittedName>
        <fullName evidence="3">TilS_C domain-containing protein</fullName>
    </submittedName>
</protein>
<reference evidence="3" key="1">
    <citation type="submission" date="2017-02" db="UniProtKB">
        <authorList>
            <consortium name="WormBaseParasite"/>
        </authorList>
    </citation>
    <scope>IDENTIFICATION</scope>
</reference>
<evidence type="ECO:0000313" key="3">
    <source>
        <dbReference type="WBParaSite" id="ASIM_0000203801-mRNA-1"/>
    </source>
</evidence>
<sequence>MMGTIRRKQVRASTSTAGFREQRLCHLDGTELRVELRGKFRKRRLFLEDLGKALVRPQIKERQLFHRTPASAAIVRSVQEENAGALSVNLHYTADQ</sequence>
<dbReference type="AlphaFoldDB" id="A0A0M3J3C5"/>
<reference evidence="1 2" key="2">
    <citation type="submission" date="2018-11" db="EMBL/GenBank/DDBJ databases">
        <authorList>
            <consortium name="Pathogen Informatics"/>
        </authorList>
    </citation>
    <scope>NUCLEOTIDE SEQUENCE [LARGE SCALE GENOMIC DNA]</scope>
</reference>
<evidence type="ECO:0000313" key="2">
    <source>
        <dbReference type="Proteomes" id="UP000267096"/>
    </source>
</evidence>
<gene>
    <name evidence="1" type="ORF">ASIM_LOCUS1907</name>
</gene>
<name>A0A0M3J3C5_ANISI</name>
<dbReference type="WBParaSite" id="ASIM_0000203801-mRNA-1">
    <property type="protein sequence ID" value="ASIM_0000203801-mRNA-1"/>
    <property type="gene ID" value="ASIM_0000203801"/>
</dbReference>
<evidence type="ECO:0000313" key="1">
    <source>
        <dbReference type="EMBL" id="VDK19436.1"/>
    </source>
</evidence>
<proteinExistence type="predicted"/>
<organism evidence="3">
    <name type="scientific">Anisakis simplex</name>
    <name type="common">Herring worm</name>
    <dbReference type="NCBI Taxonomy" id="6269"/>
    <lineage>
        <taxon>Eukaryota</taxon>
        <taxon>Metazoa</taxon>
        <taxon>Ecdysozoa</taxon>
        <taxon>Nematoda</taxon>
        <taxon>Chromadorea</taxon>
        <taxon>Rhabditida</taxon>
        <taxon>Spirurina</taxon>
        <taxon>Ascaridomorpha</taxon>
        <taxon>Ascaridoidea</taxon>
        <taxon>Anisakidae</taxon>
        <taxon>Anisakis</taxon>
        <taxon>Anisakis simplex complex</taxon>
    </lineage>
</organism>
<dbReference type="Proteomes" id="UP000267096">
    <property type="component" value="Unassembled WGS sequence"/>
</dbReference>
<dbReference type="EMBL" id="UYRR01002287">
    <property type="protein sequence ID" value="VDK19436.1"/>
    <property type="molecule type" value="Genomic_DNA"/>
</dbReference>
<accession>A0A0M3J3C5</accession>